<dbReference type="AlphaFoldDB" id="A0AAJ0FCK9"/>
<dbReference type="PANTHER" id="PTHR13271:SF34">
    <property type="entry name" value="N-LYSINE METHYLTRANSFERASE SETD6"/>
    <property type="match status" value="1"/>
</dbReference>
<dbReference type="PANTHER" id="PTHR13271">
    <property type="entry name" value="UNCHARACTERIZED PUTATIVE METHYLTRANSFERASE"/>
    <property type="match status" value="1"/>
</dbReference>
<sequence length="491" mass="54107">MTGDNFGNQSQAFLDWFKSLPGATFHPDIMLEDLRDRGAGRGIVATAEIAPDTVLFTIPRSRIICPATSELPSKIPEVFARDSQDDNDDDDDFSGPSSSSSSQDSWTSLILVMIYEHLRGPASPWKPYLDILPTAFDTPMFWSAPELRELQATSVASVVGRADADRMIATKILPVIRAHADVFFSGGQEPLSDDELASLAHRMGSTIMAYAFDLSRDDDDDEDGEQQQDGWVEDRDGRGVLGMVPMADLLNADADFNAHINHEEGALVATALRRIAPGDEVLNYYGPVSNGELLRRYGYVTPRYRRWDVVELPWALVVARIKGQLGLGDEVWAKAEKKADLDDVEDGFVIEWGSEDPDSMGHVDDTLEFHGLPDELAEQVKAFLKALRKVDPSGAGSRLSDSDARLGVFLASVLGALEDRAAQYPTTLEEDMARGERENPAGRVGKALAVRVGEKVLIREAQRWVRDKLQELGPTAGQSDEPAVKRQKLRR</sequence>
<evidence type="ECO:0000256" key="1">
    <source>
        <dbReference type="ARBA" id="ARBA00022603"/>
    </source>
</evidence>
<dbReference type="SUPFAM" id="SSF82199">
    <property type="entry name" value="SET domain"/>
    <property type="match status" value="1"/>
</dbReference>
<dbReference type="InterPro" id="IPR046341">
    <property type="entry name" value="SET_dom_sf"/>
</dbReference>
<keyword evidence="7" id="KW-1185">Reference proteome</keyword>
<dbReference type="RefSeq" id="XP_060278435.1">
    <property type="nucleotide sequence ID" value="XM_060431300.1"/>
</dbReference>
<dbReference type="GO" id="GO:0005634">
    <property type="term" value="C:nucleus"/>
    <property type="evidence" value="ECO:0007669"/>
    <property type="project" value="TreeGrafter"/>
</dbReference>
<evidence type="ECO:0000313" key="7">
    <source>
        <dbReference type="Proteomes" id="UP001244011"/>
    </source>
</evidence>
<dbReference type="Proteomes" id="UP001244011">
    <property type="component" value="Unassembled WGS sequence"/>
</dbReference>
<feature type="region of interest" description="Disordered" evidence="4">
    <location>
        <begin position="470"/>
        <end position="491"/>
    </location>
</feature>
<reference evidence="6" key="1">
    <citation type="submission" date="2023-06" db="EMBL/GenBank/DDBJ databases">
        <title>Genome-scale phylogeny and comparative genomics of the fungal order Sordariales.</title>
        <authorList>
            <consortium name="Lawrence Berkeley National Laboratory"/>
            <person name="Hensen N."/>
            <person name="Bonometti L."/>
            <person name="Westerberg I."/>
            <person name="Brannstrom I.O."/>
            <person name="Guillou S."/>
            <person name="Cros-Aarteil S."/>
            <person name="Calhoun S."/>
            <person name="Haridas S."/>
            <person name="Kuo A."/>
            <person name="Mondo S."/>
            <person name="Pangilinan J."/>
            <person name="Riley R."/>
            <person name="Labutti K."/>
            <person name="Andreopoulos B."/>
            <person name="Lipzen A."/>
            <person name="Chen C."/>
            <person name="Yanf M."/>
            <person name="Daum C."/>
            <person name="Ng V."/>
            <person name="Clum A."/>
            <person name="Steindorff A."/>
            <person name="Ohm R."/>
            <person name="Martin F."/>
            <person name="Silar P."/>
            <person name="Natvig D."/>
            <person name="Lalanne C."/>
            <person name="Gautier V."/>
            <person name="Ament-Velasquez S.L."/>
            <person name="Kruys A."/>
            <person name="Hutchinson M.I."/>
            <person name="Powell A.J."/>
            <person name="Barry K."/>
            <person name="Miller A.N."/>
            <person name="Grigoriev I.V."/>
            <person name="Debuchy R."/>
            <person name="Gladieux P."/>
            <person name="Thoren M.H."/>
            <person name="Johannesson H."/>
        </authorList>
    </citation>
    <scope>NUCLEOTIDE SEQUENCE</scope>
    <source>
        <strain evidence="6">8032-3</strain>
    </source>
</reference>
<proteinExistence type="predicted"/>
<dbReference type="EMBL" id="MU839041">
    <property type="protein sequence ID" value="KAK1762222.1"/>
    <property type="molecule type" value="Genomic_DNA"/>
</dbReference>
<accession>A0AAJ0FCK9</accession>
<dbReference type="Pfam" id="PF00856">
    <property type="entry name" value="SET"/>
    <property type="match status" value="1"/>
</dbReference>
<gene>
    <name evidence="6" type="ORF">QBC33DRAFT_581936</name>
</gene>
<keyword evidence="3" id="KW-0949">S-adenosyl-L-methionine</keyword>
<organism evidence="6 7">
    <name type="scientific">Phialemonium atrogriseum</name>
    <dbReference type="NCBI Taxonomy" id="1093897"/>
    <lineage>
        <taxon>Eukaryota</taxon>
        <taxon>Fungi</taxon>
        <taxon>Dikarya</taxon>
        <taxon>Ascomycota</taxon>
        <taxon>Pezizomycotina</taxon>
        <taxon>Sordariomycetes</taxon>
        <taxon>Sordariomycetidae</taxon>
        <taxon>Cephalothecales</taxon>
        <taxon>Cephalothecaceae</taxon>
        <taxon>Phialemonium</taxon>
    </lineage>
</organism>
<dbReference type="Gene3D" id="3.90.1410.10">
    <property type="entry name" value="set domain protein methyltransferase, domain 1"/>
    <property type="match status" value="1"/>
</dbReference>
<evidence type="ECO:0000256" key="4">
    <source>
        <dbReference type="SAM" id="MobiDB-lite"/>
    </source>
</evidence>
<dbReference type="FunFam" id="3.90.1410.10:FF:000007">
    <property type="entry name" value="Ribosomal lysine N-methyltransferase 4"/>
    <property type="match status" value="1"/>
</dbReference>
<name>A0AAJ0FCK9_9PEZI</name>
<evidence type="ECO:0000256" key="3">
    <source>
        <dbReference type="ARBA" id="ARBA00022691"/>
    </source>
</evidence>
<keyword evidence="1" id="KW-0489">Methyltransferase</keyword>
<evidence type="ECO:0000259" key="5">
    <source>
        <dbReference type="PROSITE" id="PS50280"/>
    </source>
</evidence>
<dbReference type="SUPFAM" id="SSF81822">
    <property type="entry name" value="RuBisCo LSMT C-terminal, substrate-binding domain"/>
    <property type="match status" value="1"/>
</dbReference>
<feature type="domain" description="SET" evidence="5">
    <location>
        <begin position="27"/>
        <end position="286"/>
    </location>
</feature>
<dbReference type="InterPro" id="IPR001214">
    <property type="entry name" value="SET_dom"/>
</dbReference>
<protein>
    <recommendedName>
        <fullName evidence="5">SET domain-containing protein</fullName>
    </recommendedName>
</protein>
<keyword evidence="2" id="KW-0808">Transferase</keyword>
<evidence type="ECO:0000313" key="6">
    <source>
        <dbReference type="EMBL" id="KAK1762222.1"/>
    </source>
</evidence>
<dbReference type="PROSITE" id="PS50280">
    <property type="entry name" value="SET"/>
    <property type="match status" value="1"/>
</dbReference>
<dbReference type="InterPro" id="IPR036464">
    <property type="entry name" value="Rubisco_LSMT_subst-bd_sf"/>
</dbReference>
<feature type="region of interest" description="Disordered" evidence="4">
    <location>
        <begin position="81"/>
        <end position="103"/>
    </location>
</feature>
<comment type="caution">
    <text evidence="6">The sequence shown here is derived from an EMBL/GenBank/DDBJ whole genome shotgun (WGS) entry which is preliminary data.</text>
</comment>
<dbReference type="Gene3D" id="3.90.1420.10">
    <property type="entry name" value="Rubisco LSMT, substrate-binding domain"/>
    <property type="match status" value="1"/>
</dbReference>
<dbReference type="InterPro" id="IPR050600">
    <property type="entry name" value="SETD3_SETD6_MTase"/>
</dbReference>
<evidence type="ECO:0000256" key="2">
    <source>
        <dbReference type="ARBA" id="ARBA00022679"/>
    </source>
</evidence>
<feature type="compositionally biased region" description="Low complexity" evidence="4">
    <location>
        <begin position="94"/>
        <end position="103"/>
    </location>
</feature>
<dbReference type="GO" id="GO:0016279">
    <property type="term" value="F:protein-lysine N-methyltransferase activity"/>
    <property type="evidence" value="ECO:0007669"/>
    <property type="project" value="UniProtKB-ARBA"/>
</dbReference>
<dbReference type="GeneID" id="85314487"/>
<dbReference type="GO" id="GO:0032259">
    <property type="term" value="P:methylation"/>
    <property type="evidence" value="ECO:0007669"/>
    <property type="project" value="UniProtKB-KW"/>
</dbReference>